<evidence type="ECO:0000313" key="1">
    <source>
        <dbReference type="EMBL" id="KAI6086733.1"/>
    </source>
</evidence>
<sequence length="193" mass="21380">MAPFLPASVSNGDSIGHILARELEHLRPTRTLPDAITKVLTARQEGTTTVVAVNSGDQHTLSGGAIAGIVIGSIVGFLLILWLIRCCTNWGKPNAWGNNFEPEHEKPPTHHHNGHSTRYARETHGHRSHSRHSHRSPRRTSVVSVTRPVYVEQPSRSRGRSPRAPPAAYYNDGLRRSSDARRSSDGRRYSRGH</sequence>
<dbReference type="Proteomes" id="UP001497680">
    <property type="component" value="Unassembled WGS sequence"/>
</dbReference>
<gene>
    <name evidence="1" type="ORF">F4821DRAFT_237848</name>
</gene>
<reference evidence="1 2" key="1">
    <citation type="journal article" date="2022" name="New Phytol.">
        <title>Ecological generalism drives hyperdiversity of secondary metabolite gene clusters in xylarialean endophytes.</title>
        <authorList>
            <person name="Franco M.E.E."/>
            <person name="Wisecaver J.H."/>
            <person name="Arnold A.E."/>
            <person name="Ju Y.M."/>
            <person name="Slot J.C."/>
            <person name="Ahrendt S."/>
            <person name="Moore L.P."/>
            <person name="Eastman K.E."/>
            <person name="Scott K."/>
            <person name="Konkel Z."/>
            <person name="Mondo S.J."/>
            <person name="Kuo A."/>
            <person name="Hayes R.D."/>
            <person name="Haridas S."/>
            <person name="Andreopoulos B."/>
            <person name="Riley R."/>
            <person name="LaButti K."/>
            <person name="Pangilinan J."/>
            <person name="Lipzen A."/>
            <person name="Amirebrahimi M."/>
            <person name="Yan J."/>
            <person name="Adam C."/>
            <person name="Keymanesh K."/>
            <person name="Ng V."/>
            <person name="Louie K."/>
            <person name="Northen T."/>
            <person name="Drula E."/>
            <person name="Henrissat B."/>
            <person name="Hsieh H.M."/>
            <person name="Youens-Clark K."/>
            <person name="Lutzoni F."/>
            <person name="Miadlikowska J."/>
            <person name="Eastwood D.C."/>
            <person name="Hamelin R.C."/>
            <person name="Grigoriev I.V."/>
            <person name="U'Ren J.M."/>
        </authorList>
    </citation>
    <scope>NUCLEOTIDE SEQUENCE [LARGE SCALE GENOMIC DNA]</scope>
    <source>
        <strain evidence="1 2">ER1909</strain>
    </source>
</reference>
<dbReference type="EMBL" id="MU394313">
    <property type="protein sequence ID" value="KAI6086733.1"/>
    <property type="molecule type" value="Genomic_DNA"/>
</dbReference>
<protein>
    <submittedName>
        <fullName evidence="1">Uncharacterized protein</fullName>
    </submittedName>
</protein>
<keyword evidence="2" id="KW-1185">Reference proteome</keyword>
<evidence type="ECO:0000313" key="2">
    <source>
        <dbReference type="Proteomes" id="UP001497680"/>
    </source>
</evidence>
<name>A0ACC0D278_9PEZI</name>
<organism evidence="1 2">
    <name type="scientific">Hypoxylon rubiginosum</name>
    <dbReference type="NCBI Taxonomy" id="110542"/>
    <lineage>
        <taxon>Eukaryota</taxon>
        <taxon>Fungi</taxon>
        <taxon>Dikarya</taxon>
        <taxon>Ascomycota</taxon>
        <taxon>Pezizomycotina</taxon>
        <taxon>Sordariomycetes</taxon>
        <taxon>Xylariomycetidae</taxon>
        <taxon>Xylariales</taxon>
        <taxon>Hypoxylaceae</taxon>
        <taxon>Hypoxylon</taxon>
    </lineage>
</organism>
<comment type="caution">
    <text evidence="1">The sequence shown here is derived from an EMBL/GenBank/DDBJ whole genome shotgun (WGS) entry which is preliminary data.</text>
</comment>
<proteinExistence type="predicted"/>
<accession>A0ACC0D278</accession>